<dbReference type="InterPro" id="IPR008271">
    <property type="entry name" value="Ser/Thr_kinase_AS"/>
</dbReference>
<keyword evidence="7 10" id="KW-0067">ATP-binding</keyword>
<dbReference type="AlphaFoldDB" id="A0A1R2BKX0"/>
<feature type="binding site" evidence="10">
    <location>
        <position position="35"/>
    </location>
    <ligand>
        <name>ATP</name>
        <dbReference type="ChEBI" id="CHEBI:30616"/>
    </ligand>
</feature>
<dbReference type="Proteomes" id="UP000187209">
    <property type="component" value="Unassembled WGS sequence"/>
</dbReference>
<dbReference type="InterPro" id="IPR011009">
    <property type="entry name" value="Kinase-like_dom_sf"/>
</dbReference>
<reference evidence="13 14" key="1">
    <citation type="submission" date="2016-11" db="EMBL/GenBank/DDBJ databases">
        <title>The macronuclear genome of Stentor coeruleus: a giant cell with tiny introns.</title>
        <authorList>
            <person name="Slabodnick M."/>
            <person name="Ruby J.G."/>
            <person name="Reiff S.B."/>
            <person name="Swart E.C."/>
            <person name="Gosai S."/>
            <person name="Prabakaran S."/>
            <person name="Witkowska E."/>
            <person name="Larue G.E."/>
            <person name="Fisher S."/>
            <person name="Freeman R.M."/>
            <person name="Gunawardena J."/>
            <person name="Chu W."/>
            <person name="Stover N.A."/>
            <person name="Gregory B.D."/>
            <person name="Nowacki M."/>
            <person name="Derisi J."/>
            <person name="Roy S.W."/>
            <person name="Marshall W.F."/>
            <person name="Sood P."/>
        </authorList>
    </citation>
    <scope>NUCLEOTIDE SEQUENCE [LARGE SCALE GENOMIC DNA]</scope>
    <source>
        <strain evidence="13">WM001</strain>
    </source>
</reference>
<evidence type="ECO:0000256" key="6">
    <source>
        <dbReference type="ARBA" id="ARBA00022777"/>
    </source>
</evidence>
<dbReference type="PANTHER" id="PTHR44899">
    <property type="entry name" value="CAMK FAMILY PROTEIN KINASE"/>
    <property type="match status" value="1"/>
</dbReference>
<proteinExistence type="inferred from homology"/>
<evidence type="ECO:0000256" key="3">
    <source>
        <dbReference type="ARBA" id="ARBA00022527"/>
    </source>
</evidence>
<gene>
    <name evidence="13" type="ORF">SteCoe_22966</name>
</gene>
<dbReference type="Pfam" id="PF00069">
    <property type="entry name" value="Pkinase"/>
    <property type="match status" value="1"/>
</dbReference>
<comment type="catalytic activity">
    <reaction evidence="8">
        <text>L-threonyl-[protein] + ATP = O-phospho-L-threonyl-[protein] + ADP + H(+)</text>
        <dbReference type="Rhea" id="RHEA:46608"/>
        <dbReference type="Rhea" id="RHEA-COMP:11060"/>
        <dbReference type="Rhea" id="RHEA-COMP:11605"/>
        <dbReference type="ChEBI" id="CHEBI:15378"/>
        <dbReference type="ChEBI" id="CHEBI:30013"/>
        <dbReference type="ChEBI" id="CHEBI:30616"/>
        <dbReference type="ChEBI" id="CHEBI:61977"/>
        <dbReference type="ChEBI" id="CHEBI:456216"/>
        <dbReference type="EC" id="2.7.11.1"/>
    </reaction>
</comment>
<dbReference type="PROSITE" id="PS50011">
    <property type="entry name" value="PROTEIN_KINASE_DOM"/>
    <property type="match status" value="1"/>
</dbReference>
<name>A0A1R2BKX0_9CILI</name>
<dbReference type="GO" id="GO:0005524">
    <property type="term" value="F:ATP binding"/>
    <property type="evidence" value="ECO:0007669"/>
    <property type="project" value="UniProtKB-UniRule"/>
</dbReference>
<dbReference type="FunFam" id="3.30.200.20:FF:000097">
    <property type="entry name" value="Probable serine/threonine-protein kinase nek1"/>
    <property type="match status" value="1"/>
</dbReference>
<dbReference type="PANTHER" id="PTHR44899:SF6">
    <property type="entry name" value="SERINE_THREONINE PROTEIN KINASE"/>
    <property type="match status" value="1"/>
</dbReference>
<dbReference type="InterPro" id="IPR017441">
    <property type="entry name" value="Protein_kinase_ATP_BS"/>
</dbReference>
<organism evidence="13 14">
    <name type="scientific">Stentor coeruleus</name>
    <dbReference type="NCBI Taxonomy" id="5963"/>
    <lineage>
        <taxon>Eukaryota</taxon>
        <taxon>Sar</taxon>
        <taxon>Alveolata</taxon>
        <taxon>Ciliophora</taxon>
        <taxon>Postciliodesmatophora</taxon>
        <taxon>Heterotrichea</taxon>
        <taxon>Heterotrichida</taxon>
        <taxon>Stentoridae</taxon>
        <taxon>Stentor</taxon>
    </lineage>
</organism>
<dbReference type="EMBL" id="MPUH01000575">
    <property type="protein sequence ID" value="OMJ77447.1"/>
    <property type="molecule type" value="Genomic_DNA"/>
</dbReference>
<dbReference type="EC" id="2.7.11.1" evidence="2"/>
<evidence type="ECO:0000313" key="13">
    <source>
        <dbReference type="EMBL" id="OMJ77447.1"/>
    </source>
</evidence>
<dbReference type="OrthoDB" id="248923at2759"/>
<keyword evidence="5 10" id="KW-0547">Nucleotide-binding</keyword>
<evidence type="ECO:0000256" key="10">
    <source>
        <dbReference type="PROSITE-ProRule" id="PRU10141"/>
    </source>
</evidence>
<evidence type="ECO:0000256" key="7">
    <source>
        <dbReference type="ARBA" id="ARBA00022840"/>
    </source>
</evidence>
<dbReference type="PROSITE" id="PS00107">
    <property type="entry name" value="PROTEIN_KINASE_ATP"/>
    <property type="match status" value="1"/>
</dbReference>
<evidence type="ECO:0000256" key="4">
    <source>
        <dbReference type="ARBA" id="ARBA00022679"/>
    </source>
</evidence>
<evidence type="ECO:0000313" key="14">
    <source>
        <dbReference type="Proteomes" id="UP000187209"/>
    </source>
</evidence>
<protein>
    <recommendedName>
        <fullName evidence="2">non-specific serine/threonine protein kinase</fullName>
        <ecNumber evidence="2">2.7.11.1</ecNumber>
    </recommendedName>
</protein>
<evidence type="ECO:0000259" key="12">
    <source>
        <dbReference type="PROSITE" id="PS50011"/>
    </source>
</evidence>
<comment type="catalytic activity">
    <reaction evidence="9">
        <text>L-seryl-[protein] + ATP = O-phospho-L-seryl-[protein] + ADP + H(+)</text>
        <dbReference type="Rhea" id="RHEA:17989"/>
        <dbReference type="Rhea" id="RHEA-COMP:9863"/>
        <dbReference type="Rhea" id="RHEA-COMP:11604"/>
        <dbReference type="ChEBI" id="CHEBI:15378"/>
        <dbReference type="ChEBI" id="CHEBI:29999"/>
        <dbReference type="ChEBI" id="CHEBI:30616"/>
        <dbReference type="ChEBI" id="CHEBI:83421"/>
        <dbReference type="ChEBI" id="CHEBI:456216"/>
        <dbReference type="EC" id="2.7.11.1"/>
    </reaction>
</comment>
<evidence type="ECO:0000256" key="1">
    <source>
        <dbReference type="ARBA" id="ARBA00010886"/>
    </source>
</evidence>
<evidence type="ECO:0000256" key="8">
    <source>
        <dbReference type="ARBA" id="ARBA00047899"/>
    </source>
</evidence>
<dbReference type="PROSITE" id="PS00108">
    <property type="entry name" value="PROTEIN_KINASE_ST"/>
    <property type="match status" value="1"/>
</dbReference>
<keyword evidence="6" id="KW-0418">Kinase</keyword>
<evidence type="ECO:0000256" key="2">
    <source>
        <dbReference type="ARBA" id="ARBA00012513"/>
    </source>
</evidence>
<dbReference type="InterPro" id="IPR051131">
    <property type="entry name" value="NEK_Ser/Thr_kinase_NIMA"/>
</dbReference>
<dbReference type="GO" id="GO:0004674">
    <property type="term" value="F:protein serine/threonine kinase activity"/>
    <property type="evidence" value="ECO:0007669"/>
    <property type="project" value="UniProtKB-KW"/>
</dbReference>
<keyword evidence="4" id="KW-0808">Transferase</keyword>
<evidence type="ECO:0000256" key="9">
    <source>
        <dbReference type="ARBA" id="ARBA00048679"/>
    </source>
</evidence>
<dbReference type="SUPFAM" id="SSF56112">
    <property type="entry name" value="Protein kinase-like (PK-like)"/>
    <property type="match status" value="1"/>
</dbReference>
<sequence length="401" mass="46193">MSLKNFEILNELGKGTYSTVYKVKRLTDERIYALKKVRILSLKEKEKRNALNEIRILASINHPNIISYKEAFFDDESRTLCLVLEYADGGDLYQRILQYQKKGKYMSESFIWNLMIQIVRGLKALHDLNILHRDLKSANVFLTKSGEVKIGDMNVSKVSKDCIMHTQTGTPYYASPEVWKDIPYDIKSDVWSLGCVLYESASLKPPFQAENMESLYKKVIKGEYNSIPKIFSIELSHVIYGMLQVNPNYRFSCAQILSLPSVVKHMDRNIGDNEYSLLQTIKFPKNLNMISKNLPEPNYIQMKPIRNKSTIMPNVRKDVIMMRNASESKSRKNLGKSDVESPGGIKRSFIKENYKLIHMHRVGQILKKYSAKSLVPKNDNVKESVYLRKPGTNRSLVLPGY</sequence>
<comment type="similarity">
    <text evidence="1">Belongs to the protein kinase superfamily. NEK Ser/Thr protein kinase family. NIMA subfamily.</text>
</comment>
<feature type="domain" description="Protein kinase" evidence="12">
    <location>
        <begin position="6"/>
        <end position="262"/>
    </location>
</feature>
<dbReference type="Gene3D" id="1.10.510.10">
    <property type="entry name" value="Transferase(Phosphotransferase) domain 1"/>
    <property type="match status" value="1"/>
</dbReference>
<evidence type="ECO:0000256" key="11">
    <source>
        <dbReference type="RuleBase" id="RU000304"/>
    </source>
</evidence>
<evidence type="ECO:0000256" key="5">
    <source>
        <dbReference type="ARBA" id="ARBA00022741"/>
    </source>
</evidence>
<dbReference type="InterPro" id="IPR000719">
    <property type="entry name" value="Prot_kinase_dom"/>
</dbReference>
<dbReference type="SMART" id="SM00220">
    <property type="entry name" value="S_TKc"/>
    <property type="match status" value="1"/>
</dbReference>
<comment type="caution">
    <text evidence="13">The sequence shown here is derived from an EMBL/GenBank/DDBJ whole genome shotgun (WGS) entry which is preliminary data.</text>
</comment>
<accession>A0A1R2BKX0</accession>
<keyword evidence="3 11" id="KW-0723">Serine/threonine-protein kinase</keyword>
<keyword evidence="14" id="KW-1185">Reference proteome</keyword>